<dbReference type="SUPFAM" id="SSF82199">
    <property type="entry name" value="SET domain"/>
    <property type="match status" value="1"/>
</dbReference>
<keyword evidence="3" id="KW-1185">Reference proteome</keyword>
<dbReference type="InterPro" id="IPR001214">
    <property type="entry name" value="SET_dom"/>
</dbReference>
<dbReference type="GO" id="GO:0003682">
    <property type="term" value="F:chromatin binding"/>
    <property type="evidence" value="ECO:0007669"/>
    <property type="project" value="TreeGrafter"/>
</dbReference>
<dbReference type="AlphaFoldDB" id="A0A371F8I4"/>
<feature type="non-terminal residue" evidence="2">
    <location>
        <position position="1"/>
    </location>
</feature>
<dbReference type="InterPro" id="IPR046341">
    <property type="entry name" value="SET_dom_sf"/>
</dbReference>
<dbReference type="Gene3D" id="2.170.270.10">
    <property type="entry name" value="SET domain"/>
    <property type="match status" value="1"/>
</dbReference>
<proteinExistence type="predicted"/>
<reference evidence="2" key="1">
    <citation type="submission" date="2018-05" db="EMBL/GenBank/DDBJ databases">
        <title>Draft genome of Mucuna pruriens seed.</title>
        <authorList>
            <person name="Nnadi N.E."/>
            <person name="Vos R."/>
            <person name="Hasami M.H."/>
            <person name="Devisetty U.K."/>
            <person name="Aguiy J.C."/>
        </authorList>
    </citation>
    <scope>NUCLEOTIDE SEQUENCE [LARGE SCALE GENOMIC DNA]</scope>
    <source>
        <strain evidence="2">JCA_2017</strain>
    </source>
</reference>
<dbReference type="GO" id="GO:0031507">
    <property type="term" value="P:heterochromatin formation"/>
    <property type="evidence" value="ECO:0007669"/>
    <property type="project" value="TreeGrafter"/>
</dbReference>
<organism evidence="2 3">
    <name type="scientific">Mucuna pruriens</name>
    <name type="common">Velvet bean</name>
    <name type="synonym">Dolichos pruriens</name>
    <dbReference type="NCBI Taxonomy" id="157652"/>
    <lineage>
        <taxon>Eukaryota</taxon>
        <taxon>Viridiplantae</taxon>
        <taxon>Streptophyta</taxon>
        <taxon>Embryophyta</taxon>
        <taxon>Tracheophyta</taxon>
        <taxon>Spermatophyta</taxon>
        <taxon>Magnoliopsida</taxon>
        <taxon>eudicotyledons</taxon>
        <taxon>Gunneridae</taxon>
        <taxon>Pentapetalae</taxon>
        <taxon>rosids</taxon>
        <taxon>fabids</taxon>
        <taxon>Fabales</taxon>
        <taxon>Fabaceae</taxon>
        <taxon>Papilionoideae</taxon>
        <taxon>50 kb inversion clade</taxon>
        <taxon>NPAAA clade</taxon>
        <taxon>indigoferoid/millettioid clade</taxon>
        <taxon>Phaseoleae</taxon>
        <taxon>Mucuna</taxon>
    </lineage>
</organism>
<dbReference type="STRING" id="157652.A0A371F8I4"/>
<dbReference type="Pfam" id="PF00856">
    <property type="entry name" value="SET"/>
    <property type="match status" value="1"/>
</dbReference>
<evidence type="ECO:0000313" key="3">
    <source>
        <dbReference type="Proteomes" id="UP000257109"/>
    </source>
</evidence>
<evidence type="ECO:0000259" key="1">
    <source>
        <dbReference type="PROSITE" id="PS50280"/>
    </source>
</evidence>
<protein>
    <submittedName>
        <fullName evidence="2">Histone-lysine N-methyltransferase EZA1</fullName>
    </submittedName>
</protein>
<name>A0A371F8I4_MUCPR</name>
<dbReference type="PROSITE" id="PS50280">
    <property type="entry name" value="SET"/>
    <property type="match status" value="1"/>
</dbReference>
<comment type="caution">
    <text evidence="2">The sequence shown here is derived from an EMBL/GenBank/DDBJ whole genome shotgun (WGS) entry which is preliminary data.</text>
</comment>
<sequence length="127" mass="14911">MSCRPRRSHGCDNHRTKHVEFNKNYIEDNVDLDKIKWVIDVCRLGDKLKFANHSSKPNYYAKVMLVGGDHRVGIFAKENIKAGDELFYDYYYDLDFSWLWALPPKVEASKKDELVVSKDKAKKHHSH</sequence>
<dbReference type="OrthoDB" id="6141102at2759"/>
<dbReference type="EMBL" id="QJKJ01010124">
    <property type="protein sequence ID" value="RDX74607.1"/>
    <property type="molecule type" value="Genomic_DNA"/>
</dbReference>
<dbReference type="GO" id="GO:0032259">
    <property type="term" value="P:methylation"/>
    <property type="evidence" value="ECO:0007669"/>
    <property type="project" value="UniProtKB-KW"/>
</dbReference>
<dbReference type="PANTHER" id="PTHR45747:SF14">
    <property type="entry name" value="HISTONE-LYSINE N-METHYLTRANSFERASE EZA1"/>
    <property type="match status" value="1"/>
</dbReference>
<accession>A0A371F8I4</accession>
<dbReference type="GO" id="GO:0005634">
    <property type="term" value="C:nucleus"/>
    <property type="evidence" value="ECO:0007669"/>
    <property type="project" value="TreeGrafter"/>
</dbReference>
<gene>
    <name evidence="2" type="primary">EZA1</name>
    <name evidence="2" type="ORF">CR513_45630</name>
</gene>
<feature type="domain" description="SET" evidence="1">
    <location>
        <begin position="1"/>
        <end position="91"/>
    </location>
</feature>
<dbReference type="Proteomes" id="UP000257109">
    <property type="component" value="Unassembled WGS sequence"/>
</dbReference>
<dbReference type="SMART" id="SM00317">
    <property type="entry name" value="SET"/>
    <property type="match status" value="1"/>
</dbReference>
<evidence type="ECO:0000313" key="2">
    <source>
        <dbReference type="EMBL" id="RDX74607.1"/>
    </source>
</evidence>
<dbReference type="InterPro" id="IPR045318">
    <property type="entry name" value="EZH1/2-like"/>
</dbReference>
<dbReference type="GO" id="GO:0046976">
    <property type="term" value="F:histone H3K27 methyltransferase activity"/>
    <property type="evidence" value="ECO:0007669"/>
    <property type="project" value="TreeGrafter"/>
</dbReference>
<dbReference type="PANTHER" id="PTHR45747">
    <property type="entry name" value="HISTONE-LYSINE N-METHYLTRANSFERASE E(Z)"/>
    <property type="match status" value="1"/>
</dbReference>